<dbReference type="EMBL" id="CACRTU010000012">
    <property type="protein sequence ID" value="VYU02412.1"/>
    <property type="molecule type" value="Genomic_DNA"/>
</dbReference>
<protein>
    <recommendedName>
        <fullName evidence="2">Phage repressor protein</fullName>
    </recommendedName>
</protein>
<name>A0A6N3BES5_CLOBU</name>
<organism evidence="1">
    <name type="scientific">Clostridium butyricum</name>
    <dbReference type="NCBI Taxonomy" id="1492"/>
    <lineage>
        <taxon>Bacteria</taxon>
        <taxon>Bacillati</taxon>
        <taxon>Bacillota</taxon>
        <taxon>Clostridia</taxon>
        <taxon>Eubacteriales</taxon>
        <taxon>Clostridiaceae</taxon>
        <taxon>Clostridium</taxon>
    </lineage>
</organism>
<reference evidence="1" key="1">
    <citation type="submission" date="2019-11" db="EMBL/GenBank/DDBJ databases">
        <authorList>
            <person name="Feng L."/>
        </authorList>
    </citation>
    <scope>NUCLEOTIDE SEQUENCE</scope>
    <source>
        <strain evidence="1">CButyricumLFYP62</strain>
    </source>
</reference>
<dbReference type="Gene3D" id="1.10.10.60">
    <property type="entry name" value="Homeodomain-like"/>
    <property type="match status" value="1"/>
</dbReference>
<evidence type="ECO:0008006" key="2">
    <source>
        <dbReference type="Google" id="ProtNLM"/>
    </source>
</evidence>
<gene>
    <name evidence="1" type="ORF">CBLFYP62_00044</name>
</gene>
<sequence>MINILKLKGKIVEAGMNISSLSRELKMDRSTFYRKLNEDGTYFSIKEINIMIAELNLSFDDVKKIFFNQLVA</sequence>
<dbReference type="AlphaFoldDB" id="A0A6N3BES5"/>
<evidence type="ECO:0000313" key="1">
    <source>
        <dbReference type="EMBL" id="VYU02412.1"/>
    </source>
</evidence>
<dbReference type="RefSeq" id="WP_002580819.1">
    <property type="nucleotide sequence ID" value="NZ_CACRTU010000012.1"/>
</dbReference>
<proteinExistence type="predicted"/>
<accession>A0A6N3BES5</accession>